<name>A0A7I8D3Q7_9FIRM</name>
<dbReference type="InterPro" id="IPR038365">
    <property type="entry name" value="EcoRII_C_sf"/>
</dbReference>
<feature type="domain" description="Restriction endonuclease type II EcoRII N-terminal" evidence="2">
    <location>
        <begin position="16"/>
        <end position="136"/>
    </location>
</feature>
<dbReference type="GO" id="GO:0003677">
    <property type="term" value="F:DNA binding"/>
    <property type="evidence" value="ECO:0007669"/>
    <property type="project" value="InterPro"/>
</dbReference>
<dbReference type="InterPro" id="IPR023372">
    <property type="entry name" value="Rest_endonuc_II_EcoRII_N"/>
</dbReference>
<protein>
    <submittedName>
        <fullName evidence="3">Type II restriction endonuclease</fullName>
    </submittedName>
</protein>
<dbReference type="SUPFAM" id="SSF52980">
    <property type="entry name" value="Restriction endonuclease-like"/>
    <property type="match status" value="1"/>
</dbReference>
<dbReference type="InterPro" id="IPR015300">
    <property type="entry name" value="DNA-bd_pseudobarrel_sf"/>
</dbReference>
<evidence type="ECO:0000313" key="4">
    <source>
        <dbReference type="Proteomes" id="UP000593890"/>
    </source>
</evidence>
<dbReference type="RefSeq" id="WP_246441552.1">
    <property type="nucleotide sequence ID" value="NZ_AP023321.1"/>
</dbReference>
<dbReference type="Pfam" id="PF09217">
    <property type="entry name" value="EcoRII-N"/>
    <property type="match status" value="1"/>
</dbReference>
<dbReference type="Gene3D" id="2.40.330.10">
    <property type="entry name" value="DNA-binding pseudobarrel domain"/>
    <property type="match status" value="1"/>
</dbReference>
<evidence type="ECO:0000259" key="2">
    <source>
        <dbReference type="Pfam" id="PF09217"/>
    </source>
</evidence>
<dbReference type="Gene3D" id="3.40.91.80">
    <property type="match status" value="1"/>
</dbReference>
<dbReference type="Pfam" id="PF09019">
    <property type="entry name" value="EcoRII-C"/>
    <property type="match status" value="1"/>
</dbReference>
<dbReference type="SUPFAM" id="SSF101936">
    <property type="entry name" value="DNA-binding pseudobarrel domain"/>
    <property type="match status" value="1"/>
</dbReference>
<keyword evidence="3" id="KW-0378">Hydrolase</keyword>
<dbReference type="InterPro" id="IPR011335">
    <property type="entry name" value="Restrct_endonuc-II-like"/>
</dbReference>
<accession>A0A7I8D3Q7</accession>
<reference evidence="4" key="1">
    <citation type="submission" date="2020-07" db="EMBL/GenBank/DDBJ databases">
        <title>Complete genome sequencing of Clostridia bacterium strain 12CBH8.</title>
        <authorList>
            <person name="Sakamoto M."/>
            <person name="Murakami T."/>
            <person name="Mori H."/>
        </authorList>
    </citation>
    <scope>NUCLEOTIDE SEQUENCE [LARGE SCALE GENOMIC DNA]</scope>
    <source>
        <strain evidence="4">12CBH8</strain>
    </source>
</reference>
<keyword evidence="3" id="KW-0255">Endonuclease</keyword>
<sequence length="392" mass="44891">MMEGYAIQAIQAVLSSQMAYCKFLSANDTGLTGGHQAGIYISKPSIPILFDEPGIKGANKEKWVKVKWQDDIETDTRFIYYGQGTRNEYRITNFGRGFPFLRPEYTGALFVFAKCDAEDYQAFVLNSEEDIDQFLDAFGISPTETNRLIDAGQIQDETQERIAIQEFIAGLTVDFPLSEDMSAAARDIQNRVYDHLEFIRTNPDRKIIDWTNTEYALFRAIEHARYGDAIARGFASVDEFIMMANMVLNRRKSRAGKSLEHHLSAIFDGNEIIYTAQAVTEGNKKPDFIFPSQESYHDMTFPTDKLISLAAKTTCKDRWRQVINEADRLRDRPKYLCTLQQGISPAQMDEMQSENVILVVPRQYITTYPADRQDRIWTLSKFVSYVREVEGL</sequence>
<dbReference type="EMBL" id="AP023321">
    <property type="protein sequence ID" value="BCI61446.1"/>
    <property type="molecule type" value="Genomic_DNA"/>
</dbReference>
<proteinExistence type="predicted"/>
<dbReference type="REBASE" id="450265">
    <property type="entry name" value="Cba12CBH8ORF20840P"/>
</dbReference>
<dbReference type="InterPro" id="IPR015109">
    <property type="entry name" value="Restrct_endonuc_II_EcoRII_C"/>
</dbReference>
<dbReference type="GO" id="GO:0009036">
    <property type="term" value="F:type II site-specific deoxyribonuclease activity"/>
    <property type="evidence" value="ECO:0007669"/>
    <property type="project" value="InterPro"/>
</dbReference>
<dbReference type="GO" id="GO:0009307">
    <property type="term" value="P:DNA restriction-modification system"/>
    <property type="evidence" value="ECO:0007669"/>
    <property type="project" value="InterPro"/>
</dbReference>
<dbReference type="Proteomes" id="UP000593890">
    <property type="component" value="Chromosome"/>
</dbReference>
<gene>
    <name evidence="3" type="ORF">C12CBH8_20850</name>
</gene>
<keyword evidence="3" id="KW-0540">Nuclease</keyword>
<keyword evidence="4" id="KW-1185">Reference proteome</keyword>
<feature type="domain" description="Restriction endonuclease type II EcoRII C-terminal" evidence="1">
    <location>
        <begin position="218"/>
        <end position="383"/>
    </location>
</feature>
<dbReference type="AlphaFoldDB" id="A0A7I8D3Q7"/>
<evidence type="ECO:0000259" key="1">
    <source>
        <dbReference type="Pfam" id="PF09019"/>
    </source>
</evidence>
<dbReference type="KEGG" id="sman:C12CBH8_20850"/>
<organism evidence="3 4">
    <name type="scientific">Solibaculum mannosilyticum</name>
    <dbReference type="NCBI Taxonomy" id="2780922"/>
    <lineage>
        <taxon>Bacteria</taxon>
        <taxon>Bacillati</taxon>
        <taxon>Bacillota</taxon>
        <taxon>Clostridia</taxon>
        <taxon>Eubacteriales</taxon>
        <taxon>Oscillospiraceae</taxon>
        <taxon>Solibaculum</taxon>
    </lineage>
</organism>
<evidence type="ECO:0000313" key="3">
    <source>
        <dbReference type="EMBL" id="BCI61446.1"/>
    </source>
</evidence>